<evidence type="ECO:0000313" key="2">
    <source>
        <dbReference type="Proteomes" id="UP000295455"/>
    </source>
</evidence>
<dbReference type="EMBL" id="SLUP01000002">
    <property type="protein sequence ID" value="TCL67520.1"/>
    <property type="molecule type" value="Genomic_DNA"/>
</dbReference>
<gene>
    <name evidence="1" type="ORF">EV196_10276</name>
</gene>
<sequence>MGIFGKLFGNNNKKPFSSEMRSEYNLMTNISLINMVKYENISKYKPIEDGIYEDLTDDDEAKFRMTISYELESDNTNNQYPLEDILDKYLIHVSESYEAENEQGASLFIIELSGSLEKIQDAKEIIGKKVFNREFIDSNGQVSVNLVIE</sequence>
<dbReference type="AlphaFoldDB" id="A0A4R1RNL6"/>
<dbReference type="Proteomes" id="UP000295455">
    <property type="component" value="Unassembled WGS sequence"/>
</dbReference>
<keyword evidence="2" id="KW-1185">Reference proteome</keyword>
<protein>
    <submittedName>
        <fullName evidence="1">Uncharacterized protein</fullName>
    </submittedName>
</protein>
<dbReference type="OrthoDB" id="5192882at2"/>
<dbReference type="RefSeq" id="WP_132215155.1">
    <property type="nucleotide sequence ID" value="NZ_OX156936.1"/>
</dbReference>
<reference evidence="1 2" key="1">
    <citation type="submission" date="2019-03" db="EMBL/GenBank/DDBJ databases">
        <title>Genomic Encyclopedia of Type Strains, Phase IV (KMG-IV): sequencing the most valuable type-strain genomes for metagenomic binning, comparative biology and taxonomic classification.</title>
        <authorList>
            <person name="Goeker M."/>
        </authorList>
    </citation>
    <scope>NUCLEOTIDE SEQUENCE [LARGE SCALE GENOMIC DNA]</scope>
    <source>
        <strain evidence="1 2">DSM 18792</strain>
    </source>
</reference>
<accession>A0A4R1RNL6</accession>
<comment type="caution">
    <text evidence="1">The sequence shown here is derived from an EMBL/GenBank/DDBJ whole genome shotgun (WGS) entry which is preliminary data.</text>
</comment>
<evidence type="ECO:0000313" key="1">
    <source>
        <dbReference type="EMBL" id="TCL67520.1"/>
    </source>
</evidence>
<proteinExistence type="predicted"/>
<organism evidence="1 2">
    <name type="scientific">Mariniflexile fucanivorans</name>
    <dbReference type="NCBI Taxonomy" id="264023"/>
    <lineage>
        <taxon>Bacteria</taxon>
        <taxon>Pseudomonadati</taxon>
        <taxon>Bacteroidota</taxon>
        <taxon>Flavobacteriia</taxon>
        <taxon>Flavobacteriales</taxon>
        <taxon>Flavobacteriaceae</taxon>
        <taxon>Mariniflexile</taxon>
    </lineage>
</organism>
<name>A0A4R1RNL6_9FLAO</name>